<dbReference type="OrthoDB" id="9773807at2"/>
<dbReference type="NCBIfam" id="TIGR02476">
    <property type="entry name" value="BluB"/>
    <property type="match status" value="1"/>
</dbReference>
<evidence type="ECO:0000259" key="4">
    <source>
        <dbReference type="Pfam" id="PF00881"/>
    </source>
</evidence>
<evidence type="ECO:0000256" key="2">
    <source>
        <dbReference type="ARBA" id="ARBA00022643"/>
    </source>
</evidence>
<dbReference type="Pfam" id="PF00881">
    <property type="entry name" value="Nitroreductase"/>
    <property type="match status" value="1"/>
</dbReference>
<protein>
    <submittedName>
        <fullName evidence="5">5,6-dimethylbenzimidazole synthase</fullName>
    </submittedName>
</protein>
<feature type="domain" description="Nitroreductase" evidence="4">
    <location>
        <begin position="25"/>
        <end position="186"/>
    </location>
</feature>
<dbReference type="STRING" id="82633.GCA_000974605_02719"/>
<evidence type="ECO:0000313" key="6">
    <source>
        <dbReference type="Proteomes" id="UP000234341"/>
    </source>
</evidence>
<accession>A0A2N5CC42</accession>
<evidence type="ECO:0000256" key="1">
    <source>
        <dbReference type="ARBA" id="ARBA00022630"/>
    </source>
</evidence>
<organism evidence="5 6">
    <name type="scientific">Cupriavidus pauculus</name>
    <dbReference type="NCBI Taxonomy" id="82633"/>
    <lineage>
        <taxon>Bacteria</taxon>
        <taxon>Pseudomonadati</taxon>
        <taxon>Pseudomonadota</taxon>
        <taxon>Betaproteobacteria</taxon>
        <taxon>Burkholderiales</taxon>
        <taxon>Burkholderiaceae</taxon>
        <taxon>Cupriavidus</taxon>
    </lineage>
</organism>
<dbReference type="GO" id="GO:0016491">
    <property type="term" value="F:oxidoreductase activity"/>
    <property type="evidence" value="ECO:0007669"/>
    <property type="project" value="UniProtKB-KW"/>
</dbReference>
<dbReference type="Gene3D" id="3.40.109.10">
    <property type="entry name" value="NADH Oxidase"/>
    <property type="match status" value="1"/>
</dbReference>
<dbReference type="InterPro" id="IPR012825">
    <property type="entry name" value="BluB"/>
</dbReference>
<dbReference type="AlphaFoldDB" id="A0A2N5CC42"/>
<evidence type="ECO:0000256" key="3">
    <source>
        <dbReference type="ARBA" id="ARBA00023002"/>
    </source>
</evidence>
<dbReference type="SUPFAM" id="SSF55469">
    <property type="entry name" value="FMN-dependent nitroreductase-like"/>
    <property type="match status" value="1"/>
</dbReference>
<keyword evidence="3" id="KW-0560">Oxidoreductase</keyword>
<name>A0A2N5CC42_9BURK</name>
<gene>
    <name evidence="5" type="primary">bluB</name>
    <name evidence="5" type="ORF">CYJ10_15595</name>
</gene>
<dbReference type="Proteomes" id="UP000234341">
    <property type="component" value="Unassembled WGS sequence"/>
</dbReference>
<reference evidence="5 6" key="1">
    <citation type="submission" date="2017-12" db="EMBL/GenBank/DDBJ databases">
        <title>Genome sequence of the active heterotrophic nitrifier-denitrifier, Cupriavidus pauculus UM1.</title>
        <authorList>
            <person name="Putonti C."/>
            <person name="Castignetti D."/>
        </authorList>
    </citation>
    <scope>NUCLEOTIDE SEQUENCE [LARGE SCALE GENOMIC DNA]</scope>
    <source>
        <strain evidence="5 6">UM1</strain>
    </source>
</reference>
<dbReference type="PANTHER" id="PTHR23026">
    <property type="entry name" value="NADPH NITROREDUCTASE"/>
    <property type="match status" value="1"/>
</dbReference>
<sequence length="224" mass="24654">MADTGPGPHVDDTERAALYRILALRRDCRHFTPRPCLPDDQLERLLCAAHQAPSVGMMQPWRFMRLSTPAWRARLVPLVEAERQATAQELGERGTEFLRLKVEGIRDCAELLAVILAPDDGTVFGRRSMPAEMAWASAACAVQNLWLAARAENLGLGWVSMFDPVALAQELGLPPGAKPFGLLCLGPVPAFYEAPMLEQEGWRKRAPLQDILWAPSAPPEPPAS</sequence>
<dbReference type="InterPro" id="IPR050627">
    <property type="entry name" value="Nitroreductase/BluB"/>
</dbReference>
<evidence type="ECO:0000313" key="5">
    <source>
        <dbReference type="EMBL" id="PLP99803.1"/>
    </source>
</evidence>
<dbReference type="RefSeq" id="WP_101682378.1">
    <property type="nucleotide sequence ID" value="NZ_PJRP01000006.1"/>
</dbReference>
<dbReference type="EMBL" id="PJRP01000006">
    <property type="protein sequence ID" value="PLP99803.1"/>
    <property type="molecule type" value="Genomic_DNA"/>
</dbReference>
<proteinExistence type="predicted"/>
<dbReference type="InterPro" id="IPR029479">
    <property type="entry name" value="Nitroreductase"/>
</dbReference>
<keyword evidence="1" id="KW-0285">Flavoprotein</keyword>
<dbReference type="InterPro" id="IPR000415">
    <property type="entry name" value="Nitroreductase-like"/>
</dbReference>
<dbReference type="PANTHER" id="PTHR23026:SF90">
    <property type="entry name" value="IODOTYROSINE DEIODINASE 1"/>
    <property type="match status" value="1"/>
</dbReference>
<keyword evidence="2" id="KW-0288">FMN</keyword>
<comment type="caution">
    <text evidence="5">The sequence shown here is derived from an EMBL/GenBank/DDBJ whole genome shotgun (WGS) entry which is preliminary data.</text>
</comment>